<feature type="domain" description="Peptidoglycan binding-like" evidence="1">
    <location>
        <begin position="22"/>
        <end position="61"/>
    </location>
</feature>
<name>A0A1F8FRH2_9BACT</name>
<dbReference type="EMBL" id="MGJY01000026">
    <property type="protein sequence ID" value="OGN15784.1"/>
    <property type="molecule type" value="Genomic_DNA"/>
</dbReference>
<dbReference type="InterPro" id="IPR036366">
    <property type="entry name" value="PGBDSf"/>
</dbReference>
<gene>
    <name evidence="2" type="ORF">A3C81_01730</name>
</gene>
<dbReference type="AlphaFoldDB" id="A0A1F8FRH2"/>
<evidence type="ECO:0000313" key="2">
    <source>
        <dbReference type="EMBL" id="OGN15784.1"/>
    </source>
</evidence>
<dbReference type="Gene3D" id="1.10.101.10">
    <property type="entry name" value="PGBD-like superfamily/PGBD"/>
    <property type="match status" value="1"/>
</dbReference>
<proteinExistence type="predicted"/>
<comment type="caution">
    <text evidence="2">The sequence shown here is derived from an EMBL/GenBank/DDBJ whole genome shotgun (WGS) entry which is preliminary data.</text>
</comment>
<evidence type="ECO:0000313" key="3">
    <source>
        <dbReference type="Proteomes" id="UP000177796"/>
    </source>
</evidence>
<dbReference type="InterPro" id="IPR036365">
    <property type="entry name" value="PGBD-like_sf"/>
</dbReference>
<reference evidence="2 3" key="1">
    <citation type="journal article" date="2016" name="Nat. Commun.">
        <title>Thousands of microbial genomes shed light on interconnected biogeochemical processes in an aquifer system.</title>
        <authorList>
            <person name="Anantharaman K."/>
            <person name="Brown C.T."/>
            <person name="Hug L.A."/>
            <person name="Sharon I."/>
            <person name="Castelle C.J."/>
            <person name="Probst A.J."/>
            <person name="Thomas B.C."/>
            <person name="Singh A."/>
            <person name="Wilkins M.J."/>
            <person name="Karaoz U."/>
            <person name="Brodie E.L."/>
            <person name="Williams K.H."/>
            <person name="Hubbard S.S."/>
            <person name="Banfield J.F."/>
        </authorList>
    </citation>
    <scope>NUCLEOTIDE SEQUENCE [LARGE SCALE GENOMIC DNA]</scope>
</reference>
<organism evidence="2 3">
    <name type="scientific">Candidatus Yanofskybacteria bacterium RIFCSPHIGHO2_02_FULL_46_19</name>
    <dbReference type="NCBI Taxonomy" id="1802684"/>
    <lineage>
        <taxon>Bacteria</taxon>
        <taxon>Candidatus Yanofskyibacteriota</taxon>
    </lineage>
</organism>
<dbReference type="SUPFAM" id="SSF47090">
    <property type="entry name" value="PGBD-like"/>
    <property type="match status" value="1"/>
</dbReference>
<sequence>MGIFDSLTNSWYHIRYGANNNSEQVKSLQLFLNENLDIKLSANGIYDKPTFDAVKTFQMKYRDDILKPWGISESTGYVYKTTRRMINNLKCFDLNLPMPILP</sequence>
<dbReference type="Pfam" id="PF01471">
    <property type="entry name" value="PG_binding_1"/>
    <property type="match status" value="1"/>
</dbReference>
<dbReference type="Proteomes" id="UP000177796">
    <property type="component" value="Unassembled WGS sequence"/>
</dbReference>
<accession>A0A1F8FRH2</accession>
<evidence type="ECO:0000259" key="1">
    <source>
        <dbReference type="Pfam" id="PF01471"/>
    </source>
</evidence>
<protein>
    <recommendedName>
        <fullName evidence="1">Peptidoglycan binding-like domain-containing protein</fullName>
    </recommendedName>
</protein>
<dbReference type="InterPro" id="IPR002477">
    <property type="entry name" value="Peptidoglycan-bd-like"/>
</dbReference>